<organism evidence="4 5">
    <name type="scientific">Monoraphidium neglectum</name>
    <dbReference type="NCBI Taxonomy" id="145388"/>
    <lineage>
        <taxon>Eukaryota</taxon>
        <taxon>Viridiplantae</taxon>
        <taxon>Chlorophyta</taxon>
        <taxon>core chlorophytes</taxon>
        <taxon>Chlorophyceae</taxon>
        <taxon>CS clade</taxon>
        <taxon>Sphaeropleales</taxon>
        <taxon>Selenastraceae</taxon>
        <taxon>Monoraphidium</taxon>
    </lineage>
</organism>
<reference evidence="4 5" key="1">
    <citation type="journal article" date="2013" name="BMC Genomics">
        <title>Reconstruction of the lipid metabolism for the microalga Monoraphidium neglectum from its genome sequence reveals characteristics suitable for biofuel production.</title>
        <authorList>
            <person name="Bogen C."/>
            <person name="Al-Dilaimi A."/>
            <person name="Albersmeier A."/>
            <person name="Wichmann J."/>
            <person name="Grundmann M."/>
            <person name="Rupp O."/>
            <person name="Lauersen K.J."/>
            <person name="Blifernez-Klassen O."/>
            <person name="Kalinowski J."/>
            <person name="Goesmann A."/>
            <person name="Mussgnug J.H."/>
            <person name="Kruse O."/>
        </authorList>
    </citation>
    <scope>NUCLEOTIDE SEQUENCE [LARGE SCALE GENOMIC DNA]</scope>
    <source>
        <strain evidence="4 5">SAG 48.87</strain>
    </source>
</reference>
<keyword evidence="1" id="KW-0677">Repeat</keyword>
<dbReference type="AlphaFoldDB" id="A0A0D2MNT2"/>
<dbReference type="PRINTS" id="PR01415">
    <property type="entry name" value="ANKYRIN"/>
</dbReference>
<proteinExistence type="predicted"/>
<dbReference type="SMART" id="SM00248">
    <property type="entry name" value="ANK"/>
    <property type="match status" value="4"/>
</dbReference>
<dbReference type="PANTHER" id="PTHR24161">
    <property type="entry name" value="ANK_REP_REGION DOMAIN-CONTAINING PROTEIN-RELATED"/>
    <property type="match status" value="1"/>
</dbReference>
<dbReference type="STRING" id="145388.A0A0D2MNT2"/>
<dbReference type="Gene3D" id="1.25.40.20">
    <property type="entry name" value="Ankyrin repeat-containing domain"/>
    <property type="match status" value="2"/>
</dbReference>
<feature type="repeat" description="ANK" evidence="3">
    <location>
        <begin position="181"/>
        <end position="213"/>
    </location>
</feature>
<dbReference type="InterPro" id="IPR036770">
    <property type="entry name" value="Ankyrin_rpt-contain_sf"/>
</dbReference>
<name>A0A0D2MNT2_9CHLO</name>
<evidence type="ECO:0000256" key="3">
    <source>
        <dbReference type="PROSITE-ProRule" id="PRU00023"/>
    </source>
</evidence>
<keyword evidence="5" id="KW-1185">Reference proteome</keyword>
<protein>
    <submittedName>
        <fullName evidence="4">Uncharacterized protein</fullName>
    </submittedName>
</protein>
<evidence type="ECO:0000313" key="4">
    <source>
        <dbReference type="EMBL" id="KIZ04365.1"/>
    </source>
</evidence>
<dbReference type="Proteomes" id="UP000054498">
    <property type="component" value="Unassembled WGS sequence"/>
</dbReference>
<dbReference type="GeneID" id="25736473"/>
<gene>
    <name evidence="4" type="ORF">MNEG_3595</name>
</gene>
<evidence type="ECO:0000313" key="5">
    <source>
        <dbReference type="Proteomes" id="UP000054498"/>
    </source>
</evidence>
<dbReference type="PROSITE" id="PS50297">
    <property type="entry name" value="ANK_REP_REGION"/>
    <property type="match status" value="2"/>
</dbReference>
<dbReference type="SUPFAM" id="SSF48403">
    <property type="entry name" value="Ankyrin repeat"/>
    <property type="match status" value="1"/>
</dbReference>
<dbReference type="RefSeq" id="XP_013903384.1">
    <property type="nucleotide sequence ID" value="XM_014047930.1"/>
</dbReference>
<dbReference type="PROSITE" id="PS50088">
    <property type="entry name" value="ANK_REPEAT"/>
    <property type="match status" value="2"/>
</dbReference>
<dbReference type="Pfam" id="PF00023">
    <property type="entry name" value="Ank"/>
    <property type="match status" value="1"/>
</dbReference>
<evidence type="ECO:0000256" key="1">
    <source>
        <dbReference type="ARBA" id="ARBA00022737"/>
    </source>
</evidence>
<dbReference type="Pfam" id="PF12796">
    <property type="entry name" value="Ank_2"/>
    <property type="match status" value="1"/>
</dbReference>
<dbReference type="KEGG" id="mng:MNEG_3595"/>
<sequence>MGAGVSKDGRDLLEAARRGDAGAVGIALQEAGPKLACASTLLQRRGVLHIAAHQGQAEVITAVVDPLIAAARSELAARRPPSQSPAPPGPAIEALRRAINARDAAGRTPLHLAARRGHLECVRQLARSCAANVFATDHAGCTFLHAAALKGHHDVIAYVLDLMTAADPDRRARLVNSRNLSGFTALSYAAWSGGEAAVRALLQGGADVTVVNEHVFDQFLPLPLGSTPLHIAAARVQGSAALAILEHYVSALTAVIW</sequence>
<dbReference type="InterPro" id="IPR002110">
    <property type="entry name" value="Ankyrin_rpt"/>
</dbReference>
<evidence type="ECO:0000256" key="2">
    <source>
        <dbReference type="ARBA" id="ARBA00023043"/>
    </source>
</evidence>
<keyword evidence="2 3" id="KW-0040">ANK repeat</keyword>
<dbReference type="OrthoDB" id="540955at2759"/>
<dbReference type="EMBL" id="KK100677">
    <property type="protein sequence ID" value="KIZ04365.1"/>
    <property type="molecule type" value="Genomic_DNA"/>
</dbReference>
<feature type="repeat" description="ANK" evidence="3">
    <location>
        <begin position="105"/>
        <end position="138"/>
    </location>
</feature>
<accession>A0A0D2MNT2</accession>
<dbReference type="PANTHER" id="PTHR24161:SF85">
    <property type="entry name" value="PALMITOYLTRANSFERASE HIP14"/>
    <property type="match status" value="1"/>
</dbReference>